<reference evidence="2 3" key="1">
    <citation type="journal article" date="2016" name="Front. Microbiol.">
        <title>Fuerstia marisgermanicae gen. nov., sp. nov., an Unusual Member of the Phylum Planctomycetes from the German Wadden Sea.</title>
        <authorList>
            <person name="Kohn T."/>
            <person name="Heuer A."/>
            <person name="Jogler M."/>
            <person name="Vollmers J."/>
            <person name="Boedeker C."/>
            <person name="Bunk B."/>
            <person name="Rast P."/>
            <person name="Borchert D."/>
            <person name="Glockner I."/>
            <person name="Freese H.M."/>
            <person name="Klenk H.P."/>
            <person name="Overmann J."/>
            <person name="Kaster A.K."/>
            <person name="Rohde M."/>
            <person name="Wiegand S."/>
            <person name="Jogler C."/>
        </authorList>
    </citation>
    <scope>NUCLEOTIDE SEQUENCE [LARGE SCALE GENOMIC DNA]</scope>
    <source>
        <strain evidence="2 3">NH11</strain>
    </source>
</reference>
<dbReference type="KEGG" id="fmr:Fuma_06670"/>
<dbReference type="EMBL" id="CP017641">
    <property type="protein sequence ID" value="APZ96994.1"/>
    <property type="molecule type" value="Genomic_DNA"/>
</dbReference>
<dbReference type="RefSeq" id="WP_077027950.1">
    <property type="nucleotide sequence ID" value="NZ_CP017641.1"/>
</dbReference>
<evidence type="ECO:0000256" key="1">
    <source>
        <dbReference type="SAM" id="SignalP"/>
    </source>
</evidence>
<keyword evidence="1" id="KW-0732">Signal</keyword>
<keyword evidence="3" id="KW-1185">Reference proteome</keyword>
<evidence type="ECO:0000313" key="2">
    <source>
        <dbReference type="EMBL" id="APZ96994.1"/>
    </source>
</evidence>
<protein>
    <recommendedName>
        <fullName evidence="4">Secreted protein</fullName>
    </recommendedName>
</protein>
<organism evidence="2 3">
    <name type="scientific">Fuerstiella marisgermanici</name>
    <dbReference type="NCBI Taxonomy" id="1891926"/>
    <lineage>
        <taxon>Bacteria</taxon>
        <taxon>Pseudomonadati</taxon>
        <taxon>Planctomycetota</taxon>
        <taxon>Planctomycetia</taxon>
        <taxon>Planctomycetales</taxon>
        <taxon>Planctomycetaceae</taxon>
        <taxon>Fuerstiella</taxon>
    </lineage>
</organism>
<name>A0A1P8WSF8_9PLAN</name>
<gene>
    <name evidence="2" type="ORF">Fuma_06670</name>
</gene>
<sequence length="391" mass="41243" precursor="true">MKHRRHCLYTICALSVFVTLCDTSAVDAQEETQERAAIQPEMTLQFYALGELVMPPQQFPFRSVLPTTAATAHPVGGFGAGGLGGGGFGGGGGGFQSIPTAPQFGGGGGQGYFSIPTAPQFGGGGGGLGGGGAVNFGIQQTDVYDSTDQHDAILDLITQHVDTDSWEDNGGKATITAVNNSLLVKQTAENHAAIKAFLKQLADSTVGGQPMTIELWWLPLNAGAQRNLNKALNSKNAVAELSELCESVEGYHGTLKGRNRVTGNLCSGHRMPFIAGRVPVVGNNAMGTQPIMNQLNIGIMAQVTPRLQEDWQGDGVTIALQTAITTMKDFEPAHNSDDDVDRFQLGNQGLETSAVCEFDKPVVAGSLSAVGLFPSEDEEDRELIVVVRVTR</sequence>
<evidence type="ECO:0000313" key="3">
    <source>
        <dbReference type="Proteomes" id="UP000187735"/>
    </source>
</evidence>
<dbReference type="Proteomes" id="UP000187735">
    <property type="component" value="Chromosome"/>
</dbReference>
<feature type="signal peptide" evidence="1">
    <location>
        <begin position="1"/>
        <end position="28"/>
    </location>
</feature>
<dbReference type="OrthoDB" id="291644at2"/>
<accession>A0A1P8WSF8</accession>
<dbReference type="AlphaFoldDB" id="A0A1P8WSF8"/>
<feature type="chain" id="PRO_5011981089" description="Secreted protein" evidence="1">
    <location>
        <begin position="29"/>
        <end position="391"/>
    </location>
</feature>
<evidence type="ECO:0008006" key="4">
    <source>
        <dbReference type="Google" id="ProtNLM"/>
    </source>
</evidence>
<proteinExistence type="predicted"/>